<dbReference type="Proteomes" id="UP001153620">
    <property type="component" value="Chromosome 3"/>
</dbReference>
<sequence>MSAGEVIKCRAAVSWGANEPLVMEDVEVAPPKAGEVRVKIMATGVCFTDISASRGKILDVHFPVVLGHEAAGIVESVGEGVTTVKEGDHVITLFLPQCKKCRVCKLDDSNTCLEFTSGSQSRQLMADETTRITCKGKQLLQFLGVSSFSEYTVLKEFNLTKINPAAPLDIACLLSCGFPTGYGGSVKTAAVKPDSVCAVWGLGGIGLATVLGCKHRGAKTVIGIDLNDAKREIAAEMGVTDFINPKEVEGPMDKYLNDKFGCVDYTFECIGNMYTVKQSLECAAIGNGVCVLIGVPPQEMELNILPIHFLLGKKLTGELFGSFKGVDEVPLLVEKYLDGKLPLDKFITHRIKLEQVNEGFDMMKEGKCLRTVIKNE</sequence>
<dbReference type="SUPFAM" id="SSF51735">
    <property type="entry name" value="NAD(P)-binding Rossmann-fold domains"/>
    <property type="match status" value="1"/>
</dbReference>
<dbReference type="OrthoDB" id="417550at2759"/>
<dbReference type="GO" id="GO:0051903">
    <property type="term" value="F:S-(hydroxymethyl)glutathione dehydrogenase [NAD(P)+] activity"/>
    <property type="evidence" value="ECO:0007669"/>
    <property type="project" value="TreeGrafter"/>
</dbReference>
<dbReference type="SUPFAM" id="SSF50129">
    <property type="entry name" value="GroES-like"/>
    <property type="match status" value="2"/>
</dbReference>
<name>A0A9N9S155_9DIPT</name>
<dbReference type="AlphaFoldDB" id="A0A9N9S155"/>
<dbReference type="GO" id="GO:0046294">
    <property type="term" value="P:formaldehyde catabolic process"/>
    <property type="evidence" value="ECO:0007669"/>
    <property type="project" value="TreeGrafter"/>
</dbReference>
<evidence type="ECO:0000256" key="6">
    <source>
        <dbReference type="RuleBase" id="RU361277"/>
    </source>
</evidence>
<dbReference type="EMBL" id="OU895879">
    <property type="protein sequence ID" value="CAG9807233.1"/>
    <property type="molecule type" value="Genomic_DNA"/>
</dbReference>
<keyword evidence="9" id="KW-1185">Reference proteome</keyword>
<dbReference type="InterPro" id="IPR011032">
    <property type="entry name" value="GroES-like_sf"/>
</dbReference>
<reference evidence="8" key="1">
    <citation type="submission" date="2022-01" db="EMBL/GenBank/DDBJ databases">
        <authorList>
            <person name="King R."/>
        </authorList>
    </citation>
    <scope>NUCLEOTIDE SEQUENCE</scope>
</reference>
<comment type="cofactor">
    <cofactor evidence="1 6">
        <name>Zn(2+)</name>
        <dbReference type="ChEBI" id="CHEBI:29105"/>
    </cofactor>
</comment>
<dbReference type="Gene3D" id="3.90.180.10">
    <property type="entry name" value="Medium-chain alcohol dehydrogenases, catalytic domain"/>
    <property type="match status" value="1"/>
</dbReference>
<dbReference type="InterPro" id="IPR013149">
    <property type="entry name" value="ADH-like_C"/>
</dbReference>
<evidence type="ECO:0000313" key="8">
    <source>
        <dbReference type="EMBL" id="CAG9807233.1"/>
    </source>
</evidence>
<dbReference type="GO" id="GO:0008270">
    <property type="term" value="F:zinc ion binding"/>
    <property type="evidence" value="ECO:0007669"/>
    <property type="project" value="InterPro"/>
</dbReference>
<keyword evidence="5" id="KW-0520">NAD</keyword>
<dbReference type="PROSITE" id="PS00059">
    <property type="entry name" value="ADH_ZINC"/>
    <property type="match status" value="1"/>
</dbReference>
<dbReference type="GO" id="GO:0005829">
    <property type="term" value="C:cytosol"/>
    <property type="evidence" value="ECO:0007669"/>
    <property type="project" value="TreeGrafter"/>
</dbReference>
<reference evidence="8" key="2">
    <citation type="submission" date="2022-10" db="EMBL/GenBank/DDBJ databases">
        <authorList>
            <consortium name="ENA_rothamsted_submissions"/>
            <consortium name="culmorum"/>
            <person name="King R."/>
        </authorList>
    </citation>
    <scope>NUCLEOTIDE SEQUENCE</scope>
</reference>
<dbReference type="Pfam" id="PF00107">
    <property type="entry name" value="ADH_zinc_N"/>
    <property type="match status" value="1"/>
</dbReference>
<evidence type="ECO:0000256" key="2">
    <source>
        <dbReference type="ARBA" id="ARBA00022723"/>
    </source>
</evidence>
<evidence type="ECO:0000256" key="3">
    <source>
        <dbReference type="ARBA" id="ARBA00022833"/>
    </source>
</evidence>
<dbReference type="FunFam" id="3.90.180.10:FF:000067">
    <property type="entry name" value="alcohol dehydrogenase 1-like isoform X1"/>
    <property type="match status" value="1"/>
</dbReference>
<evidence type="ECO:0000256" key="5">
    <source>
        <dbReference type="ARBA" id="ARBA00023027"/>
    </source>
</evidence>
<keyword evidence="3 6" id="KW-0862">Zinc</keyword>
<evidence type="ECO:0000256" key="1">
    <source>
        <dbReference type="ARBA" id="ARBA00001947"/>
    </source>
</evidence>
<proteinExistence type="inferred from homology"/>
<dbReference type="InterPro" id="IPR036291">
    <property type="entry name" value="NAD(P)-bd_dom_sf"/>
</dbReference>
<dbReference type="InterPro" id="IPR020843">
    <property type="entry name" value="ER"/>
</dbReference>
<organism evidence="8 9">
    <name type="scientific">Chironomus riparius</name>
    <dbReference type="NCBI Taxonomy" id="315576"/>
    <lineage>
        <taxon>Eukaryota</taxon>
        <taxon>Metazoa</taxon>
        <taxon>Ecdysozoa</taxon>
        <taxon>Arthropoda</taxon>
        <taxon>Hexapoda</taxon>
        <taxon>Insecta</taxon>
        <taxon>Pterygota</taxon>
        <taxon>Neoptera</taxon>
        <taxon>Endopterygota</taxon>
        <taxon>Diptera</taxon>
        <taxon>Nematocera</taxon>
        <taxon>Chironomoidea</taxon>
        <taxon>Chironomidae</taxon>
        <taxon>Chironominae</taxon>
        <taxon>Chironomus</taxon>
    </lineage>
</organism>
<keyword evidence="4" id="KW-0560">Oxidoreductase</keyword>
<dbReference type="Gene3D" id="3.40.50.720">
    <property type="entry name" value="NAD(P)-binding Rossmann-like Domain"/>
    <property type="match status" value="1"/>
</dbReference>
<dbReference type="FunFam" id="3.40.50.720:FF:000003">
    <property type="entry name" value="S-(hydroxymethyl)glutathione dehydrogenase"/>
    <property type="match status" value="1"/>
</dbReference>
<keyword evidence="2 6" id="KW-0479">Metal-binding</keyword>
<dbReference type="InterPro" id="IPR013154">
    <property type="entry name" value="ADH-like_N"/>
</dbReference>
<accession>A0A9N9S155</accession>
<dbReference type="InterPro" id="IPR002328">
    <property type="entry name" value="ADH_Zn_CS"/>
</dbReference>
<evidence type="ECO:0000313" key="9">
    <source>
        <dbReference type="Proteomes" id="UP001153620"/>
    </source>
</evidence>
<comment type="similarity">
    <text evidence="6">Belongs to the zinc-containing alcohol dehydrogenase family.</text>
</comment>
<feature type="domain" description="Enoyl reductase (ER)" evidence="7">
    <location>
        <begin position="16"/>
        <end position="373"/>
    </location>
</feature>
<dbReference type="PANTHER" id="PTHR43880:SF12">
    <property type="entry name" value="ALCOHOL DEHYDROGENASE CLASS-3"/>
    <property type="match status" value="1"/>
</dbReference>
<evidence type="ECO:0000259" key="7">
    <source>
        <dbReference type="SMART" id="SM00829"/>
    </source>
</evidence>
<dbReference type="SMART" id="SM00829">
    <property type="entry name" value="PKS_ER"/>
    <property type="match status" value="1"/>
</dbReference>
<gene>
    <name evidence="8" type="ORF">CHIRRI_LOCUS10082</name>
</gene>
<evidence type="ECO:0000256" key="4">
    <source>
        <dbReference type="ARBA" id="ARBA00023002"/>
    </source>
</evidence>
<dbReference type="Pfam" id="PF08240">
    <property type="entry name" value="ADH_N"/>
    <property type="match status" value="1"/>
</dbReference>
<dbReference type="PANTHER" id="PTHR43880">
    <property type="entry name" value="ALCOHOL DEHYDROGENASE"/>
    <property type="match status" value="1"/>
</dbReference>
<protein>
    <recommendedName>
        <fullName evidence="7">Enoyl reductase (ER) domain-containing protein</fullName>
    </recommendedName>
</protein>